<dbReference type="OrthoDB" id="43744at2759"/>
<feature type="chain" id="PRO_5012092397" description="Dipeptidylpeptidase IV N-terminal domain-containing protein" evidence="1">
    <location>
        <begin position="23"/>
        <end position="701"/>
    </location>
</feature>
<keyword evidence="3" id="KW-1185">Reference proteome</keyword>
<dbReference type="STRING" id="1036612.A0A1L9TC15"/>
<feature type="signal peptide" evidence="1">
    <location>
        <begin position="1"/>
        <end position="22"/>
    </location>
</feature>
<reference evidence="3" key="1">
    <citation type="journal article" date="2017" name="Genome Biol.">
        <title>Comparative genomics reveals high biological diversity and specific adaptations in the industrially and medically important fungal genus Aspergillus.</title>
        <authorList>
            <person name="de Vries R.P."/>
            <person name="Riley R."/>
            <person name="Wiebenga A."/>
            <person name="Aguilar-Osorio G."/>
            <person name="Amillis S."/>
            <person name="Uchima C.A."/>
            <person name="Anderluh G."/>
            <person name="Asadollahi M."/>
            <person name="Askin M."/>
            <person name="Barry K."/>
            <person name="Battaglia E."/>
            <person name="Bayram O."/>
            <person name="Benocci T."/>
            <person name="Braus-Stromeyer S.A."/>
            <person name="Caldana C."/>
            <person name="Canovas D."/>
            <person name="Cerqueira G.C."/>
            <person name="Chen F."/>
            <person name="Chen W."/>
            <person name="Choi C."/>
            <person name="Clum A."/>
            <person name="Dos Santos R.A."/>
            <person name="Damasio A.R."/>
            <person name="Diallinas G."/>
            <person name="Emri T."/>
            <person name="Fekete E."/>
            <person name="Flipphi M."/>
            <person name="Freyberg S."/>
            <person name="Gallo A."/>
            <person name="Gournas C."/>
            <person name="Habgood R."/>
            <person name="Hainaut M."/>
            <person name="Harispe M.L."/>
            <person name="Henrissat B."/>
            <person name="Hilden K.S."/>
            <person name="Hope R."/>
            <person name="Hossain A."/>
            <person name="Karabika E."/>
            <person name="Karaffa L."/>
            <person name="Karanyi Z."/>
            <person name="Krasevec N."/>
            <person name="Kuo A."/>
            <person name="Kusch H."/>
            <person name="LaButti K."/>
            <person name="Lagendijk E.L."/>
            <person name="Lapidus A."/>
            <person name="Levasseur A."/>
            <person name="Lindquist E."/>
            <person name="Lipzen A."/>
            <person name="Logrieco A.F."/>
            <person name="MacCabe A."/>
            <person name="Maekelae M.R."/>
            <person name="Malavazi I."/>
            <person name="Melin P."/>
            <person name="Meyer V."/>
            <person name="Mielnichuk N."/>
            <person name="Miskei M."/>
            <person name="Molnar A.P."/>
            <person name="Mule G."/>
            <person name="Ngan C.Y."/>
            <person name="Orejas M."/>
            <person name="Orosz E."/>
            <person name="Ouedraogo J.P."/>
            <person name="Overkamp K.M."/>
            <person name="Park H.-S."/>
            <person name="Perrone G."/>
            <person name="Piumi F."/>
            <person name="Punt P.J."/>
            <person name="Ram A.F."/>
            <person name="Ramon A."/>
            <person name="Rauscher S."/>
            <person name="Record E."/>
            <person name="Riano-Pachon D.M."/>
            <person name="Robert V."/>
            <person name="Roehrig J."/>
            <person name="Ruller R."/>
            <person name="Salamov A."/>
            <person name="Salih N.S."/>
            <person name="Samson R.A."/>
            <person name="Sandor E."/>
            <person name="Sanguinetti M."/>
            <person name="Schuetze T."/>
            <person name="Sepcic K."/>
            <person name="Shelest E."/>
            <person name="Sherlock G."/>
            <person name="Sophianopoulou V."/>
            <person name="Squina F.M."/>
            <person name="Sun H."/>
            <person name="Susca A."/>
            <person name="Todd R.B."/>
            <person name="Tsang A."/>
            <person name="Unkles S.E."/>
            <person name="van de Wiele N."/>
            <person name="van Rossen-Uffink D."/>
            <person name="Oliveira J.V."/>
            <person name="Vesth T.C."/>
            <person name="Visser J."/>
            <person name="Yu J.-H."/>
            <person name="Zhou M."/>
            <person name="Andersen M.R."/>
            <person name="Archer D.B."/>
            <person name="Baker S.E."/>
            <person name="Benoit I."/>
            <person name="Brakhage A.A."/>
            <person name="Braus G.H."/>
            <person name="Fischer R."/>
            <person name="Frisvad J.C."/>
            <person name="Goldman G.H."/>
            <person name="Houbraken J."/>
            <person name="Oakley B."/>
            <person name="Pocsi I."/>
            <person name="Scazzocchio C."/>
            <person name="Seiboth B."/>
            <person name="vanKuyk P.A."/>
            <person name="Wortman J."/>
            <person name="Dyer P.S."/>
            <person name="Grigoriev I.V."/>
        </authorList>
    </citation>
    <scope>NUCLEOTIDE SEQUENCE [LARGE SCALE GENOMIC DNA]</scope>
    <source>
        <strain evidence="3">CBS 593.65</strain>
    </source>
</reference>
<dbReference type="Gene3D" id="2.120.10.30">
    <property type="entry name" value="TolB, C-terminal domain"/>
    <property type="match status" value="2"/>
</dbReference>
<evidence type="ECO:0000256" key="1">
    <source>
        <dbReference type="SAM" id="SignalP"/>
    </source>
</evidence>
<dbReference type="EMBL" id="KV878589">
    <property type="protein sequence ID" value="OJJ56968.1"/>
    <property type="molecule type" value="Genomic_DNA"/>
</dbReference>
<evidence type="ECO:0000313" key="3">
    <source>
        <dbReference type="Proteomes" id="UP000184356"/>
    </source>
</evidence>
<name>A0A1L9TC15_9EURO</name>
<accession>A0A1L9TC15</accession>
<dbReference type="AlphaFoldDB" id="A0A1L9TC15"/>
<dbReference type="InterPro" id="IPR011659">
    <property type="entry name" value="WD40"/>
</dbReference>
<proteinExistence type="predicted"/>
<protein>
    <recommendedName>
        <fullName evidence="4">Dipeptidylpeptidase IV N-terminal domain-containing protein</fullName>
    </recommendedName>
</protein>
<organism evidence="2 3">
    <name type="scientific">Aspergillus sydowii CBS 593.65</name>
    <dbReference type="NCBI Taxonomy" id="1036612"/>
    <lineage>
        <taxon>Eukaryota</taxon>
        <taxon>Fungi</taxon>
        <taxon>Dikarya</taxon>
        <taxon>Ascomycota</taxon>
        <taxon>Pezizomycotina</taxon>
        <taxon>Eurotiomycetes</taxon>
        <taxon>Eurotiomycetidae</taxon>
        <taxon>Eurotiales</taxon>
        <taxon>Aspergillaceae</taxon>
        <taxon>Aspergillus</taxon>
        <taxon>Aspergillus subgen. Nidulantes</taxon>
    </lineage>
</organism>
<dbReference type="GeneID" id="63766569"/>
<dbReference type="InterPro" id="IPR011042">
    <property type="entry name" value="6-blade_b-propeller_TolB-like"/>
</dbReference>
<dbReference type="VEuPathDB" id="FungiDB:ASPSYDRAFT_70075"/>
<dbReference type="SUPFAM" id="SSF82171">
    <property type="entry name" value="DPP6 N-terminal domain-like"/>
    <property type="match status" value="1"/>
</dbReference>
<evidence type="ECO:0008006" key="4">
    <source>
        <dbReference type="Google" id="ProtNLM"/>
    </source>
</evidence>
<dbReference type="PANTHER" id="PTHR32161">
    <property type="entry name" value="DPP6 N-TERMINAL DOMAIN-LIKE PROTEIN"/>
    <property type="match status" value="1"/>
</dbReference>
<dbReference type="RefSeq" id="XP_040700774.1">
    <property type="nucleotide sequence ID" value="XM_040850496.1"/>
</dbReference>
<keyword evidence="1" id="KW-0732">Signal</keyword>
<dbReference type="PANTHER" id="PTHR32161:SF8">
    <property type="entry name" value="DPP6 N-TERMINAL DOMAIN-LIKE PROTEIN"/>
    <property type="match status" value="1"/>
</dbReference>
<dbReference type="Pfam" id="PF07676">
    <property type="entry name" value="PD40"/>
    <property type="match status" value="8"/>
</dbReference>
<dbReference type="Proteomes" id="UP000184356">
    <property type="component" value="Unassembled WGS sequence"/>
</dbReference>
<sequence>MLSLFSAPFLVCAIGLLSLARATCPYAQRASMGDKALRQFSQGKDGVMLMNRIAPGTSRLYISDLDGSNEASLLSEPVFEYHASFSPDGQWVLFTSERNGDGNSDIYRIRTNGSDLQPLVATPAIEDSVVLSPNGSLAAYVSTEGMVANIWVLDLASGRRWNLTDTPAVAATTNASLPHGYFRPAWSPDGQWIAFSSDRNTQWLGHGWDTFFGLSGWEHTQELSIFAIRPDGSGFRQVATKEGYALGSPSWSPNGKRVVFYEMSRETTWEAHSSFDLATANSTIVSVDFETGANRVVEVDGPGVKVFPQYLSDTEIGYLLKGGTSEGIYTTGGLYYNTSSAMARSPAWSPDAKKVVYEKTAWNVRPQGKLLYSWDSRWEYRFTDVFPTSSRQGNIAVTQKQLGDSSIISMNATGQSSENLFDPVARGILSQSVVDKGTGGAFQPSWSSDGNWITFGVGYWFQGRGSNGGWIVRSKADGTNAQNLTESALTLTNTTLNTGFPSFSPDGNKIVFRVWGLDSENGNKSQLGLRILDLFSSSGTTQNGSHPVITTLTNAWDTLPSFSPDGSKIVFTRRTTPTNYDICTIRPDGSDLRVLTSSNANDAHAVWSQDGRIIYSTGEYGFQYECALYDNTFQPYGQINIMDADGRNKRALTILCGRTLCRCMLEARIFETLYIHPWTRKPWSSPTARRNAASRRIGCCS</sequence>
<gene>
    <name evidence="2" type="ORF">ASPSYDRAFT_70075</name>
</gene>
<evidence type="ECO:0000313" key="2">
    <source>
        <dbReference type="EMBL" id="OJJ56968.1"/>
    </source>
</evidence>